<dbReference type="Proteomes" id="UP001596035">
    <property type="component" value="Unassembled WGS sequence"/>
</dbReference>
<proteinExistence type="predicted"/>
<sequence>MEINRRESGYGSGQGGNCVEIAEVPGSTVTVRDSKNPAGPILPLRPATFTALLTWTTTEWS</sequence>
<comment type="caution">
    <text evidence="2">The sequence shown here is derived from an EMBL/GenBank/DDBJ whole genome shotgun (WGS) entry which is preliminary data.</text>
</comment>
<organism evidence="2 3">
    <name type="scientific">Streptomyces atrovirens</name>
    <dbReference type="NCBI Taxonomy" id="285556"/>
    <lineage>
        <taxon>Bacteria</taxon>
        <taxon>Bacillati</taxon>
        <taxon>Actinomycetota</taxon>
        <taxon>Actinomycetes</taxon>
        <taxon>Kitasatosporales</taxon>
        <taxon>Streptomycetaceae</taxon>
        <taxon>Streptomyces</taxon>
    </lineage>
</organism>
<feature type="domain" description="DUF397" evidence="1">
    <location>
        <begin position="7"/>
        <end position="54"/>
    </location>
</feature>
<dbReference type="Pfam" id="PF04149">
    <property type="entry name" value="DUF397"/>
    <property type="match status" value="1"/>
</dbReference>
<evidence type="ECO:0000259" key="1">
    <source>
        <dbReference type="Pfam" id="PF04149"/>
    </source>
</evidence>
<evidence type="ECO:0000313" key="2">
    <source>
        <dbReference type="EMBL" id="MFC5242450.1"/>
    </source>
</evidence>
<dbReference type="InterPro" id="IPR007278">
    <property type="entry name" value="DUF397"/>
</dbReference>
<protein>
    <submittedName>
        <fullName evidence="2">DUF397 domain-containing protein</fullName>
    </submittedName>
</protein>
<accession>A0ABW0DY23</accession>
<dbReference type="EMBL" id="JBHSKN010000019">
    <property type="protein sequence ID" value="MFC5242450.1"/>
    <property type="molecule type" value="Genomic_DNA"/>
</dbReference>
<dbReference type="RefSeq" id="WP_344564859.1">
    <property type="nucleotide sequence ID" value="NZ_BAAATG010000034.1"/>
</dbReference>
<name>A0ABW0DY23_9ACTN</name>
<reference evidence="3" key="1">
    <citation type="journal article" date="2019" name="Int. J. Syst. Evol. Microbiol.">
        <title>The Global Catalogue of Microorganisms (GCM) 10K type strain sequencing project: providing services to taxonomists for standard genome sequencing and annotation.</title>
        <authorList>
            <consortium name="The Broad Institute Genomics Platform"/>
            <consortium name="The Broad Institute Genome Sequencing Center for Infectious Disease"/>
            <person name="Wu L."/>
            <person name="Ma J."/>
        </authorList>
    </citation>
    <scope>NUCLEOTIDE SEQUENCE [LARGE SCALE GENOMIC DNA]</scope>
    <source>
        <strain evidence="3">CGMCC 4.7131</strain>
    </source>
</reference>
<keyword evidence="3" id="KW-1185">Reference proteome</keyword>
<gene>
    <name evidence="2" type="ORF">ACFPWV_21455</name>
</gene>
<evidence type="ECO:0000313" key="3">
    <source>
        <dbReference type="Proteomes" id="UP001596035"/>
    </source>
</evidence>